<dbReference type="InterPro" id="IPR032675">
    <property type="entry name" value="LRR_dom_sf"/>
</dbReference>
<evidence type="ECO:0000256" key="4">
    <source>
        <dbReference type="ARBA" id="ARBA00022737"/>
    </source>
</evidence>
<evidence type="ECO:0000256" key="2">
    <source>
        <dbReference type="ARBA" id="ARBA00022490"/>
    </source>
</evidence>
<name>A0A8H7UFC8_MORIS</name>
<dbReference type="GO" id="GO:0005737">
    <property type="term" value="C:cytoplasm"/>
    <property type="evidence" value="ECO:0007669"/>
    <property type="project" value="UniProtKB-SubCell"/>
</dbReference>
<sequence>MLMASIQGDQFIRTLAHYLRSNEHKLAAPRQPPKETFTGVGVTTANVQKSALSSTMGAVTSLFGTTQAPTPRRPAGNISTGDSPPASIYGVPTSYLPFYPTSRPQSPSNSSTLTLDPHHLYFLLVQFEHIGLDIGDPALLGTIPEDGIVETETSATENKAPSIMSMASNISTLSLSTGWNLWERRSKHQESKFSIEDEITYIYKVLSHISSLKLHLNLSVHSQSGATRSGSRIIKGYETPLPQDGKSLRISATPFRSLTHLELVNVHPRMIDGWIGLQDQLTTLIIKGARVEDINEVIVEEIAASLQKRGQFVPHEEDEENLDLEKLLGDQPWSKLKHLSLADNSIPSLDNAPLHYIQSLEHFDLSSNLLIDIPNSLTSLYNLRSLNLAHNMVSSVTGVNAILGNVQELDLRGNRLTILAGLDRLWSLERLDIRNNRLEETGEVGRLASLPGLKEVWVEGNPFTAHEQNYRVVLFNQFKAANDTDVLLDGSGPSAIERRHVIESANDNGQIPAAIVATASRAKQPPTPSASSPKQGTSMDQPKKEKTSHGKQKKHKRIVRLDSEQQIPLDSEDSSDISAEDSKTQETNNRRVLRYAELEADARSRSRSPKPHNTSGKRKPRKAPVPMENPVAGDDYRKKIEAMRNEAGSGWLRVLNEMEDSNKH</sequence>
<dbReference type="InterPro" id="IPR001611">
    <property type="entry name" value="Leu-rich_rpt"/>
</dbReference>
<gene>
    <name evidence="6" type="ORF">INT43_006707</name>
</gene>
<dbReference type="AlphaFoldDB" id="A0A8H7UFC8"/>
<evidence type="ECO:0000313" key="6">
    <source>
        <dbReference type="EMBL" id="KAG2183696.1"/>
    </source>
</evidence>
<dbReference type="Gene3D" id="3.80.10.10">
    <property type="entry name" value="Ribonuclease Inhibitor"/>
    <property type="match status" value="2"/>
</dbReference>
<feature type="compositionally biased region" description="Polar residues" evidence="5">
    <location>
        <begin position="529"/>
        <end position="540"/>
    </location>
</feature>
<dbReference type="Proteomes" id="UP000654370">
    <property type="component" value="Unassembled WGS sequence"/>
</dbReference>
<dbReference type="Pfam" id="PF13855">
    <property type="entry name" value="LRR_8"/>
    <property type="match status" value="1"/>
</dbReference>
<dbReference type="OrthoDB" id="676979at2759"/>
<protein>
    <submittedName>
        <fullName evidence="6">Uncharacterized protein</fullName>
    </submittedName>
</protein>
<keyword evidence="3" id="KW-0433">Leucine-rich repeat</keyword>
<dbReference type="PANTHER" id="PTHR15454:SF69">
    <property type="entry name" value="SERINE_THREONINE-PROTEIN KINASE 11-INTERACTING PROTEIN"/>
    <property type="match status" value="1"/>
</dbReference>
<reference evidence="6" key="1">
    <citation type="submission" date="2020-12" db="EMBL/GenBank/DDBJ databases">
        <title>Metabolic potential, ecology and presence of endohyphal bacteria is reflected in genomic diversity of Mucoromycotina.</title>
        <authorList>
            <person name="Muszewska A."/>
            <person name="Okrasinska A."/>
            <person name="Steczkiewicz K."/>
            <person name="Drgas O."/>
            <person name="Orlowska M."/>
            <person name="Perlinska-Lenart U."/>
            <person name="Aleksandrzak-Piekarczyk T."/>
            <person name="Szatraj K."/>
            <person name="Zielenkiewicz U."/>
            <person name="Pilsyk S."/>
            <person name="Malc E."/>
            <person name="Mieczkowski P."/>
            <person name="Kruszewska J.S."/>
            <person name="Biernat P."/>
            <person name="Pawlowska J."/>
        </authorList>
    </citation>
    <scope>NUCLEOTIDE SEQUENCE</scope>
    <source>
        <strain evidence="6">WA0000067209</strain>
    </source>
</reference>
<comment type="subcellular location">
    <subcellularLocation>
        <location evidence="1">Cytoplasm</location>
    </subcellularLocation>
</comment>
<feature type="compositionally biased region" description="Acidic residues" evidence="5">
    <location>
        <begin position="570"/>
        <end position="579"/>
    </location>
</feature>
<feature type="compositionally biased region" description="Basic residues" evidence="5">
    <location>
        <begin position="605"/>
        <end position="622"/>
    </location>
</feature>
<feature type="compositionally biased region" description="Basic and acidic residues" evidence="5">
    <location>
        <begin position="594"/>
        <end position="604"/>
    </location>
</feature>
<feature type="region of interest" description="Disordered" evidence="5">
    <location>
        <begin position="519"/>
        <end position="637"/>
    </location>
</feature>
<comment type="caution">
    <text evidence="6">The sequence shown here is derived from an EMBL/GenBank/DDBJ whole genome shotgun (WGS) entry which is preliminary data.</text>
</comment>
<keyword evidence="4" id="KW-0677">Repeat</keyword>
<evidence type="ECO:0000256" key="1">
    <source>
        <dbReference type="ARBA" id="ARBA00004496"/>
    </source>
</evidence>
<keyword evidence="7" id="KW-1185">Reference proteome</keyword>
<evidence type="ECO:0000256" key="3">
    <source>
        <dbReference type="ARBA" id="ARBA00022614"/>
    </source>
</evidence>
<dbReference type="PROSITE" id="PS51450">
    <property type="entry name" value="LRR"/>
    <property type="match status" value="4"/>
</dbReference>
<dbReference type="PANTHER" id="PTHR15454">
    <property type="entry name" value="NISCHARIN RELATED"/>
    <property type="match status" value="1"/>
</dbReference>
<feature type="compositionally biased region" description="Basic residues" evidence="5">
    <location>
        <begin position="549"/>
        <end position="558"/>
    </location>
</feature>
<proteinExistence type="predicted"/>
<organism evidence="6 7">
    <name type="scientific">Mortierella isabellina</name>
    <name type="common">Filamentous fungus</name>
    <name type="synonym">Umbelopsis isabellina</name>
    <dbReference type="NCBI Taxonomy" id="91625"/>
    <lineage>
        <taxon>Eukaryota</taxon>
        <taxon>Fungi</taxon>
        <taxon>Fungi incertae sedis</taxon>
        <taxon>Mucoromycota</taxon>
        <taxon>Mucoromycotina</taxon>
        <taxon>Umbelopsidomycetes</taxon>
        <taxon>Umbelopsidales</taxon>
        <taxon>Umbelopsidaceae</taxon>
        <taxon>Umbelopsis</taxon>
    </lineage>
</organism>
<feature type="region of interest" description="Disordered" evidence="5">
    <location>
        <begin position="64"/>
        <end position="84"/>
    </location>
</feature>
<evidence type="ECO:0000313" key="7">
    <source>
        <dbReference type="Proteomes" id="UP000654370"/>
    </source>
</evidence>
<evidence type="ECO:0000256" key="5">
    <source>
        <dbReference type="SAM" id="MobiDB-lite"/>
    </source>
</evidence>
<dbReference type="SMART" id="SM00365">
    <property type="entry name" value="LRR_SD22"/>
    <property type="match status" value="3"/>
</dbReference>
<dbReference type="EMBL" id="JAEPQZ010000003">
    <property type="protein sequence ID" value="KAG2183696.1"/>
    <property type="molecule type" value="Genomic_DNA"/>
</dbReference>
<dbReference type="SUPFAM" id="SSF52075">
    <property type="entry name" value="Outer arm dynein light chain 1"/>
    <property type="match status" value="1"/>
</dbReference>
<accession>A0A8H7UFC8</accession>
<keyword evidence="2" id="KW-0963">Cytoplasm</keyword>